<dbReference type="VEuPathDB" id="TriTrypDB:TM35_000113440"/>
<dbReference type="RefSeq" id="XP_028883876.1">
    <property type="nucleotide sequence ID" value="XM_029025053.1"/>
</dbReference>
<evidence type="ECO:0000313" key="3">
    <source>
        <dbReference type="Proteomes" id="UP000192257"/>
    </source>
</evidence>
<dbReference type="PANTHER" id="PTHR16148">
    <property type="entry name" value="NF-KAPPA-B-REPRESSING FACTOR-RELATED"/>
    <property type="match status" value="1"/>
</dbReference>
<keyword evidence="3" id="KW-1185">Reference proteome</keyword>
<dbReference type="GO" id="GO:0005654">
    <property type="term" value="C:nucleoplasm"/>
    <property type="evidence" value="ECO:0007669"/>
    <property type="project" value="TreeGrafter"/>
</dbReference>
<comment type="caution">
    <text evidence="2">The sequence shown here is derived from an EMBL/GenBank/DDBJ whole genome shotgun (WGS) entry which is preliminary data.</text>
</comment>
<dbReference type="InterPro" id="IPR036322">
    <property type="entry name" value="WD40_repeat_dom_sf"/>
</dbReference>
<dbReference type="AlphaFoldDB" id="A0A1X0P081"/>
<organism evidence="2 3">
    <name type="scientific">Trypanosoma theileri</name>
    <dbReference type="NCBI Taxonomy" id="67003"/>
    <lineage>
        <taxon>Eukaryota</taxon>
        <taxon>Discoba</taxon>
        <taxon>Euglenozoa</taxon>
        <taxon>Kinetoplastea</taxon>
        <taxon>Metakinetoplastina</taxon>
        <taxon>Trypanosomatida</taxon>
        <taxon>Trypanosomatidae</taxon>
        <taxon>Trypanosoma</taxon>
    </lineage>
</organism>
<feature type="compositionally biased region" description="Low complexity" evidence="1">
    <location>
        <begin position="390"/>
        <end position="428"/>
    </location>
</feature>
<dbReference type="PANTHER" id="PTHR16148:SF14">
    <property type="entry name" value="MYND-TYPE DOMAIN-CONTAINING PROTEIN"/>
    <property type="match status" value="1"/>
</dbReference>
<dbReference type="EMBL" id="NBCO01000011">
    <property type="protein sequence ID" value="ORC89810.1"/>
    <property type="molecule type" value="Genomic_DNA"/>
</dbReference>
<dbReference type="GeneID" id="39984833"/>
<sequence length="546" mass="60574">MWRLNYAMYGDVSLGRYFSPAERRIPLSANLHCTHVSRIFRYENSNSNSSDNYTTSTSNTDNITSLNSGSNSECCFLTATSPPHGRLLALTVKGSYAEMREAQVHTHNPSQTTHLNGEEPRRCRVSRIPAEKPSLHNTVNVDTEEEEEEENNNEDECLVPLYTTAWRHVSSTLVLSADVHEPIHRLRHYSRDERTLSALAVDAVHQLHVEPLVHSDVFEFDRASVNATAMDYWGPNSVVIGFSSGELCVLDWRDPSGGLLFRSSASSSLSSLQRSISLRRRSPPVGGIMSCCALEDSFRVVCGLGDSHGTVVVTDLRKGVSVSRDTMKRGRKSFADEIREAVVSERVSIPTGYPVCDMRHCRLEFGVIGMVDTGGMSVLTTIAELESGTLKNKPNNKNKNNIYNNNNNNNNNININNNNNNNNSDNDNILSLLNSASPERMVFSEETGGGRSVFLHLLDRQRTSIPHRRNLRCDISPDGSFLMSTGVRCCGAAVRTWDGKLTDLEFTGVEDEVPFREYLKSISLMDSMLCAETENGNALCAAVHMS</sequence>
<accession>A0A1X0P081</accession>
<protein>
    <submittedName>
        <fullName evidence="2">Uncharacterized protein</fullName>
    </submittedName>
</protein>
<name>A0A1X0P081_9TRYP</name>
<reference evidence="2 3" key="1">
    <citation type="submission" date="2017-03" db="EMBL/GenBank/DDBJ databases">
        <title>An alternative strategy for trypanosome survival in the mammalian bloodstream revealed through genome and transcriptome analysis of the ubiquitous bovine parasite Trypanosoma (Megatrypanum) theileri.</title>
        <authorList>
            <person name="Kelly S."/>
            <person name="Ivens A."/>
            <person name="Mott A."/>
            <person name="O'Neill E."/>
            <person name="Emms D."/>
            <person name="Macleod O."/>
            <person name="Voorheis P."/>
            <person name="Matthews J."/>
            <person name="Matthews K."/>
            <person name="Carrington M."/>
        </authorList>
    </citation>
    <scope>NUCLEOTIDE SEQUENCE [LARGE SCALE GENOMIC DNA]</scope>
    <source>
        <strain evidence="2">Edinburgh</strain>
    </source>
</reference>
<evidence type="ECO:0000256" key="1">
    <source>
        <dbReference type="SAM" id="MobiDB-lite"/>
    </source>
</evidence>
<gene>
    <name evidence="2" type="ORF">TM35_000113440</name>
</gene>
<proteinExistence type="predicted"/>
<feature type="region of interest" description="Disordered" evidence="1">
    <location>
        <begin position="389"/>
        <end position="428"/>
    </location>
</feature>
<evidence type="ECO:0000313" key="2">
    <source>
        <dbReference type="EMBL" id="ORC89810.1"/>
    </source>
</evidence>
<dbReference type="SUPFAM" id="SSF50978">
    <property type="entry name" value="WD40 repeat-like"/>
    <property type="match status" value="1"/>
</dbReference>
<dbReference type="GO" id="GO:0005730">
    <property type="term" value="C:nucleolus"/>
    <property type="evidence" value="ECO:0007669"/>
    <property type="project" value="TreeGrafter"/>
</dbReference>
<dbReference type="OrthoDB" id="273549at2759"/>
<dbReference type="Proteomes" id="UP000192257">
    <property type="component" value="Unassembled WGS sequence"/>
</dbReference>